<evidence type="ECO:0000256" key="1">
    <source>
        <dbReference type="SAM" id="MobiDB-lite"/>
    </source>
</evidence>
<feature type="compositionally biased region" description="Polar residues" evidence="1">
    <location>
        <begin position="26"/>
        <end position="38"/>
    </location>
</feature>
<organism evidence="2 3">
    <name type="scientific">Neurospora intermedia</name>
    <dbReference type="NCBI Taxonomy" id="5142"/>
    <lineage>
        <taxon>Eukaryota</taxon>
        <taxon>Fungi</taxon>
        <taxon>Dikarya</taxon>
        <taxon>Ascomycota</taxon>
        <taxon>Pezizomycotina</taxon>
        <taxon>Sordariomycetes</taxon>
        <taxon>Sordariomycetidae</taxon>
        <taxon>Sordariales</taxon>
        <taxon>Sordariaceae</taxon>
        <taxon>Neurospora</taxon>
    </lineage>
</organism>
<gene>
    <name evidence="2" type="ORF">QR685DRAFT_589952</name>
</gene>
<accession>A0ABR3DAB5</accession>
<proteinExistence type="predicted"/>
<protein>
    <submittedName>
        <fullName evidence="2">Uncharacterized protein</fullName>
    </submittedName>
</protein>
<name>A0ABR3DAB5_NEUIN</name>
<evidence type="ECO:0000313" key="2">
    <source>
        <dbReference type="EMBL" id="KAL0468813.1"/>
    </source>
</evidence>
<feature type="compositionally biased region" description="Low complexity" evidence="1">
    <location>
        <begin position="142"/>
        <end position="151"/>
    </location>
</feature>
<feature type="compositionally biased region" description="Acidic residues" evidence="1">
    <location>
        <begin position="279"/>
        <end position="288"/>
    </location>
</feature>
<feature type="compositionally biased region" description="Basic and acidic residues" evidence="1">
    <location>
        <begin position="188"/>
        <end position="217"/>
    </location>
</feature>
<reference evidence="2 3" key="1">
    <citation type="submission" date="2023-09" db="EMBL/GenBank/DDBJ databases">
        <title>Multi-omics analysis of a traditional fermented food reveals byproduct-associated fungal strains for waste-to-food upcycling.</title>
        <authorList>
            <consortium name="Lawrence Berkeley National Laboratory"/>
            <person name="Rekdal V.M."/>
            <person name="Villalobos-Escobedo J.M."/>
            <person name="Rodriguez-Valeron N."/>
            <person name="Garcia M.O."/>
            <person name="Vasquez D.P."/>
            <person name="Damayanti I."/>
            <person name="Sorensen P.M."/>
            <person name="Baidoo E.E."/>
            <person name="De Carvalho A.C."/>
            <person name="Riley R."/>
            <person name="Lipzen A."/>
            <person name="He G."/>
            <person name="Yan M."/>
            <person name="Haridas S."/>
            <person name="Daum C."/>
            <person name="Yoshinaga Y."/>
            <person name="Ng V."/>
            <person name="Grigoriev I.V."/>
            <person name="Munk R."/>
            <person name="Nuraida L."/>
            <person name="Wijaya C.H."/>
            <person name="Morales P.-C."/>
            <person name="Keasling J.D."/>
        </authorList>
    </citation>
    <scope>NUCLEOTIDE SEQUENCE [LARGE SCALE GENOMIC DNA]</scope>
    <source>
        <strain evidence="2 3">FGSC 2613</strain>
    </source>
</reference>
<keyword evidence="3" id="KW-1185">Reference proteome</keyword>
<comment type="caution">
    <text evidence="2">The sequence shown here is derived from an EMBL/GenBank/DDBJ whole genome shotgun (WGS) entry which is preliminary data.</text>
</comment>
<evidence type="ECO:0000313" key="3">
    <source>
        <dbReference type="Proteomes" id="UP001451303"/>
    </source>
</evidence>
<dbReference type="Proteomes" id="UP001451303">
    <property type="component" value="Unassembled WGS sequence"/>
</dbReference>
<sequence>MSYSGSRYSPSGRQVAAPNDSRSRHSASSRYDTLSRTPQPAGGDGPGHGGDSRARSFPIDEYLAYSSDDDDDGSDFYRRSSGRAPSRAPGGGSSRGYNHDGYDDGYDGDSDRGYSQGGGRSHQSSRASVAPRDYRHHGHGGPSFSSSSSSSHRNEQRYYAPGGSSSSDRHHPHDRDYGHDSGPSPSSRHRDDDMRRGDPRAPMERGVSGHESRREIPFRYVSPFDLGFAGGSRERGGGGGGGDGGGRSHQDSFREDWNIPSQSRHGRSSARDDAWFSDGESDWSDGFW</sequence>
<dbReference type="EMBL" id="JAVLET010000006">
    <property type="protein sequence ID" value="KAL0468813.1"/>
    <property type="molecule type" value="Genomic_DNA"/>
</dbReference>
<feature type="compositionally biased region" description="Basic and acidic residues" evidence="1">
    <location>
        <begin position="167"/>
        <end position="179"/>
    </location>
</feature>
<feature type="region of interest" description="Disordered" evidence="1">
    <location>
        <begin position="1"/>
        <end position="288"/>
    </location>
</feature>
<feature type="compositionally biased region" description="Low complexity" evidence="1">
    <location>
        <begin position="1"/>
        <end position="13"/>
    </location>
</feature>
<feature type="compositionally biased region" description="Basic and acidic residues" evidence="1">
    <location>
        <begin position="246"/>
        <end position="257"/>
    </location>
</feature>